<evidence type="ECO:0000313" key="2">
    <source>
        <dbReference type="Proteomes" id="UP000235616"/>
    </source>
</evidence>
<gene>
    <name evidence="1" type="ORF">C0Z18_05905</name>
</gene>
<dbReference type="EMBL" id="PNYA01000004">
    <property type="protein sequence ID" value="PMS22049.1"/>
    <property type="molecule type" value="Genomic_DNA"/>
</dbReference>
<dbReference type="AlphaFoldDB" id="A0A2N7VY11"/>
<comment type="caution">
    <text evidence="1">The sequence shown here is derived from an EMBL/GenBank/DDBJ whole genome shotgun (WGS) entry which is preliminary data.</text>
</comment>
<accession>A0A2N7VY11</accession>
<proteinExistence type="predicted"/>
<evidence type="ECO:0008006" key="3">
    <source>
        <dbReference type="Google" id="ProtNLM"/>
    </source>
</evidence>
<organism evidence="1 2">
    <name type="scientific">Trinickia dabaoshanensis</name>
    <dbReference type="NCBI Taxonomy" id="564714"/>
    <lineage>
        <taxon>Bacteria</taxon>
        <taxon>Pseudomonadati</taxon>
        <taxon>Pseudomonadota</taxon>
        <taxon>Betaproteobacteria</taxon>
        <taxon>Burkholderiales</taxon>
        <taxon>Burkholderiaceae</taxon>
        <taxon>Trinickia</taxon>
    </lineage>
</organism>
<reference evidence="1 2" key="1">
    <citation type="submission" date="2018-01" db="EMBL/GenBank/DDBJ databases">
        <title>Whole genome analyses suggest that Burkholderia sensu lato contains two further novel genera in the rhizoxinica-symbiotica group Mycetohabitans gen. nov., and Trinickia gen. nov.: implications for the evolution of diazotrophy and nodulation in the Burkholderiaceae.</title>
        <authorList>
            <person name="Estrada-de los Santos P."/>
            <person name="Palmer M."/>
            <person name="Chavez-Ramirez B."/>
            <person name="Beukes C."/>
            <person name="Steenkamp E.T."/>
            <person name="Hirsch A.M."/>
            <person name="Manyaka P."/>
            <person name="Maluk M."/>
            <person name="Lafos M."/>
            <person name="Crook M."/>
            <person name="Gross E."/>
            <person name="Simon M.F."/>
            <person name="Bueno dos Reis Junior F."/>
            <person name="Poole P.S."/>
            <person name="Venter S.N."/>
            <person name="James E.K."/>
        </authorList>
    </citation>
    <scope>NUCLEOTIDE SEQUENCE [LARGE SCALE GENOMIC DNA]</scope>
    <source>
        <strain evidence="1 2">GIMN1.004</strain>
    </source>
</reference>
<protein>
    <recommendedName>
        <fullName evidence="3">HrpB1 family type III secretion system apparatus protein</fullName>
    </recommendedName>
</protein>
<dbReference type="InterPro" id="IPR013394">
    <property type="entry name" value="T3SS_HrpB1/HrpK"/>
</dbReference>
<dbReference type="Proteomes" id="UP000235616">
    <property type="component" value="Unassembled WGS sequence"/>
</dbReference>
<evidence type="ECO:0000313" key="1">
    <source>
        <dbReference type="EMBL" id="PMS22049.1"/>
    </source>
</evidence>
<name>A0A2N7VY11_9BURK</name>
<dbReference type="Pfam" id="PF09613">
    <property type="entry name" value="HrpB1_HrpK"/>
    <property type="match status" value="1"/>
</dbReference>
<sequence length="249" mass="28219">MGRSQVRPSIHRSNWPRVSPAAAARAFAHDETARHRAKSRRPIRCRTRKFAGCARAGRRIPLRYEASAARLSCRPFRAHSLGFDSNFARGKMDLTTCSKDLVSAMVEMLTWAARKGHLDEAERMLAALHVMRPDFIELHAYDAWLQIRRNRPGEAAQLLRQLEGRDLKPPFGPYVTALLALCLSSLKDPSWRIYANEVLERDEDPESVGLMKLLTGKRDETAQESAPAESKRADADLMRQAMSFSYMRA</sequence>
<keyword evidence="2" id="KW-1185">Reference proteome</keyword>